<name>A0ABU8YCD4_9MICO</name>
<evidence type="ECO:0000313" key="3">
    <source>
        <dbReference type="Proteomes" id="UP001370299"/>
    </source>
</evidence>
<dbReference type="InterPro" id="IPR000182">
    <property type="entry name" value="GNAT_dom"/>
</dbReference>
<gene>
    <name evidence="2" type="ORF">WMN62_11970</name>
</gene>
<protein>
    <submittedName>
        <fullName evidence="2">GNAT family N-acetyltransferase</fullName>
    </submittedName>
</protein>
<comment type="caution">
    <text evidence="2">The sequence shown here is derived from an EMBL/GenBank/DDBJ whole genome shotgun (WGS) entry which is preliminary data.</text>
</comment>
<dbReference type="SUPFAM" id="SSF55729">
    <property type="entry name" value="Acyl-CoA N-acyltransferases (Nat)"/>
    <property type="match status" value="1"/>
</dbReference>
<dbReference type="RefSeq" id="WP_340197547.1">
    <property type="nucleotide sequence ID" value="NZ_JBBKAP010000072.1"/>
</dbReference>
<organism evidence="2 3">
    <name type="scientific">Curtobacterium citreum</name>
    <dbReference type="NCBI Taxonomy" id="2036"/>
    <lineage>
        <taxon>Bacteria</taxon>
        <taxon>Bacillati</taxon>
        <taxon>Actinomycetota</taxon>
        <taxon>Actinomycetes</taxon>
        <taxon>Micrococcales</taxon>
        <taxon>Microbacteriaceae</taxon>
        <taxon>Curtobacterium</taxon>
    </lineage>
</organism>
<dbReference type="InterPro" id="IPR016181">
    <property type="entry name" value="Acyl_CoA_acyltransferase"/>
</dbReference>
<dbReference type="CDD" id="cd04301">
    <property type="entry name" value="NAT_SF"/>
    <property type="match status" value="1"/>
</dbReference>
<feature type="domain" description="N-acetyltransferase" evidence="1">
    <location>
        <begin position="3"/>
        <end position="143"/>
    </location>
</feature>
<sequence>MDVALRDSISEDIEWLVELRAQVLRVDLERLDRFDAVRVRQRMRDAFAPEHTRVVVVDGRDVGSIATRIDDHTRWVEHFYLAPEVQGRGVGSTVLRSILSEAHPGATRLNVLQGSAARRLYERHGFVADTEDDVDVFMTLRGPDRARHGAS</sequence>
<proteinExistence type="predicted"/>
<reference evidence="2 3" key="1">
    <citation type="submission" date="2024-03" db="EMBL/GenBank/DDBJ databases">
        <title>Whole genomes of four grape xylem sap localized bacterial endophytes.</title>
        <authorList>
            <person name="Kumar G."/>
            <person name="Savka M.A."/>
        </authorList>
    </citation>
    <scope>NUCLEOTIDE SEQUENCE [LARGE SCALE GENOMIC DNA]</scope>
    <source>
        <strain evidence="2 3">RIT_GXS8</strain>
    </source>
</reference>
<dbReference type="Proteomes" id="UP001370299">
    <property type="component" value="Unassembled WGS sequence"/>
</dbReference>
<evidence type="ECO:0000313" key="2">
    <source>
        <dbReference type="EMBL" id="MEK0172187.1"/>
    </source>
</evidence>
<evidence type="ECO:0000259" key="1">
    <source>
        <dbReference type="PROSITE" id="PS51186"/>
    </source>
</evidence>
<dbReference type="Pfam" id="PF13508">
    <property type="entry name" value="Acetyltransf_7"/>
    <property type="match status" value="1"/>
</dbReference>
<keyword evidence="3" id="KW-1185">Reference proteome</keyword>
<dbReference type="EMBL" id="JBBLYY010000061">
    <property type="protein sequence ID" value="MEK0172187.1"/>
    <property type="molecule type" value="Genomic_DNA"/>
</dbReference>
<dbReference type="Gene3D" id="3.40.630.30">
    <property type="match status" value="1"/>
</dbReference>
<accession>A0ABU8YCD4</accession>
<dbReference type="PROSITE" id="PS51186">
    <property type="entry name" value="GNAT"/>
    <property type="match status" value="1"/>
</dbReference>